<dbReference type="HOGENOM" id="CLU_537152_0_0_3"/>
<dbReference type="KEGG" id="cmp:Cha6605_1005"/>
<evidence type="ECO:0000256" key="1">
    <source>
        <dbReference type="ARBA" id="ARBA00008769"/>
    </source>
</evidence>
<dbReference type="RefSeq" id="WP_015158434.1">
    <property type="nucleotide sequence ID" value="NC_019697.1"/>
</dbReference>
<feature type="compositionally biased region" description="Low complexity" evidence="4">
    <location>
        <begin position="75"/>
        <end position="91"/>
    </location>
</feature>
<feature type="compositionally biased region" description="Basic residues" evidence="4">
    <location>
        <begin position="58"/>
        <end position="71"/>
    </location>
</feature>
<feature type="coiled-coil region" evidence="3">
    <location>
        <begin position="115"/>
        <end position="149"/>
    </location>
</feature>
<dbReference type="AlphaFoldDB" id="K9UDF9"/>
<reference evidence="5 6" key="1">
    <citation type="submission" date="2012-05" db="EMBL/GenBank/DDBJ databases">
        <title>Finished chromosome of genome of Chamaesiphon sp. PCC 6605.</title>
        <authorList>
            <consortium name="US DOE Joint Genome Institute"/>
            <person name="Gugger M."/>
            <person name="Coursin T."/>
            <person name="Rippka R."/>
            <person name="Tandeau De Marsac N."/>
            <person name="Huntemann M."/>
            <person name="Wei C.-L."/>
            <person name="Han J."/>
            <person name="Detter J.C."/>
            <person name="Han C."/>
            <person name="Tapia R."/>
            <person name="Chen A."/>
            <person name="Kyrpides N."/>
            <person name="Mavromatis K."/>
            <person name="Markowitz V."/>
            <person name="Szeto E."/>
            <person name="Ivanova N."/>
            <person name="Pagani I."/>
            <person name="Pati A."/>
            <person name="Goodwin L."/>
            <person name="Nordberg H.P."/>
            <person name="Cantor M.N."/>
            <person name="Hua S.X."/>
            <person name="Woyke T."/>
            <person name="Kerfeld C.A."/>
        </authorList>
    </citation>
    <scope>NUCLEOTIDE SEQUENCE [LARGE SCALE GENOMIC DNA]</scope>
    <source>
        <strain evidence="6">ATCC 27169 / PCC 6605</strain>
    </source>
</reference>
<evidence type="ECO:0000313" key="5">
    <source>
        <dbReference type="EMBL" id="AFY92244.1"/>
    </source>
</evidence>
<keyword evidence="3" id="KW-0175">Coiled coil</keyword>
<dbReference type="PANTHER" id="PTHR43308:SF1">
    <property type="entry name" value="OUTER MEMBRANE PROTEIN ALPHA"/>
    <property type="match status" value="1"/>
</dbReference>
<accession>K9UDF9</accession>
<dbReference type="InterPro" id="IPR038673">
    <property type="entry name" value="OprB_sf"/>
</dbReference>
<dbReference type="EMBL" id="CP003600">
    <property type="protein sequence ID" value="AFY92244.1"/>
    <property type="molecule type" value="Genomic_DNA"/>
</dbReference>
<dbReference type="Pfam" id="PF04966">
    <property type="entry name" value="OprB"/>
    <property type="match status" value="1"/>
</dbReference>
<protein>
    <submittedName>
        <fullName evidence="5">Origin recognition complex, subunit 2</fullName>
    </submittedName>
</protein>
<dbReference type="STRING" id="1173020.Cha6605_1005"/>
<feature type="compositionally biased region" description="Pro residues" evidence="4">
    <location>
        <begin position="92"/>
        <end position="106"/>
    </location>
</feature>
<dbReference type="OrthoDB" id="568669at2"/>
<dbReference type="GO" id="GO:0008643">
    <property type="term" value="P:carbohydrate transport"/>
    <property type="evidence" value="ECO:0007669"/>
    <property type="project" value="InterPro"/>
</dbReference>
<organism evidence="5 6">
    <name type="scientific">Chamaesiphon minutus (strain ATCC 27169 / PCC 6605)</name>
    <dbReference type="NCBI Taxonomy" id="1173020"/>
    <lineage>
        <taxon>Bacteria</taxon>
        <taxon>Bacillati</taxon>
        <taxon>Cyanobacteriota</taxon>
        <taxon>Cyanophyceae</taxon>
        <taxon>Gomontiellales</taxon>
        <taxon>Chamaesiphonaceae</taxon>
        <taxon>Chamaesiphon</taxon>
    </lineage>
</organism>
<gene>
    <name evidence="5" type="ORF">Cha6605_1005</name>
</gene>
<feature type="chain" id="PRO_5003936285" evidence="2">
    <location>
        <begin position="31"/>
        <end position="507"/>
    </location>
</feature>
<evidence type="ECO:0000256" key="3">
    <source>
        <dbReference type="SAM" id="Coils"/>
    </source>
</evidence>
<proteinExistence type="inferred from homology"/>
<feature type="signal peptide" evidence="2">
    <location>
        <begin position="1"/>
        <end position="30"/>
    </location>
</feature>
<dbReference type="Proteomes" id="UP000010366">
    <property type="component" value="Chromosome"/>
</dbReference>
<dbReference type="InterPro" id="IPR007049">
    <property type="entry name" value="Carb-sel_porin_OprB"/>
</dbReference>
<dbReference type="NCBIfam" id="NF033921">
    <property type="entry name" value="por_somb"/>
    <property type="match status" value="1"/>
</dbReference>
<dbReference type="PANTHER" id="PTHR43308">
    <property type="entry name" value="OUTER MEMBRANE PROTEIN ALPHA-RELATED"/>
    <property type="match status" value="1"/>
</dbReference>
<keyword evidence="6" id="KW-1185">Reference proteome</keyword>
<dbReference type="Gene3D" id="2.40.160.180">
    <property type="entry name" value="Carbohydrate-selective porin OprB"/>
    <property type="match status" value="1"/>
</dbReference>
<sequence length="507" mass="53305">MNTFPRYLNWLSITASSVCATLLMATASQAIDSIATKPNSPASSVTQINPNQLIAARKKKRIKRKKVRVRTQVKPVTTSTTPTTSPTDVTQTPPPPTPVTPPPAPSEPSVTREEVEALRKSNQELREKLTEVDGKAAETTKKVEQLDKQQFSINTKLSGQVIFSAAGTFAGDYSRNAAFGHRTRLELKTEIGSGTLTTRLQAVGFGLSNQNPSPNTTAVATPEGSLSWTDGTTNSSIGIDALKYEFPLSEQTQLVVAANAGAADDFTDTINPYFDGDGASGSISLFGNRPSIYYTVQGTGVGIRHKLSDTVELSLGYLARTGNDPAPGNGLFGGGYGALAQVSFKTGENSKVGVTYTRTFNSDPGTGSLNANLGGISNNIGVQGTFQVSPQLALGGWAGYTQNQAPGGDRQIWNWAITAALPDVGGQGNLVGLLVGQEPRVASSGVDPLTGVNTTDTKAGLHIEGFYQIKVNDSISITPGIIYLTAPNQDANSSSAVIGALRTTFTF</sequence>
<dbReference type="GO" id="GO:0016020">
    <property type="term" value="C:membrane"/>
    <property type="evidence" value="ECO:0007669"/>
    <property type="project" value="InterPro"/>
</dbReference>
<name>K9UDF9_CHAP6</name>
<comment type="similarity">
    <text evidence="1 2">Belongs to the OprB family.</text>
</comment>
<evidence type="ECO:0000256" key="2">
    <source>
        <dbReference type="RuleBase" id="RU363072"/>
    </source>
</evidence>
<dbReference type="InterPro" id="IPR047684">
    <property type="entry name" value="Por_som-like"/>
</dbReference>
<dbReference type="eggNOG" id="COG2067">
    <property type="taxonomic scope" value="Bacteria"/>
</dbReference>
<dbReference type="GO" id="GO:0015288">
    <property type="term" value="F:porin activity"/>
    <property type="evidence" value="ECO:0007669"/>
    <property type="project" value="InterPro"/>
</dbReference>
<evidence type="ECO:0000256" key="4">
    <source>
        <dbReference type="SAM" id="MobiDB-lite"/>
    </source>
</evidence>
<keyword evidence="2" id="KW-0732">Signal</keyword>
<evidence type="ECO:0000313" key="6">
    <source>
        <dbReference type="Proteomes" id="UP000010366"/>
    </source>
</evidence>
<feature type="region of interest" description="Disordered" evidence="4">
    <location>
        <begin position="58"/>
        <end position="109"/>
    </location>
</feature>
<dbReference type="InterPro" id="IPR051465">
    <property type="entry name" value="Cell_Envelope_Struct_Comp"/>
</dbReference>